<organism evidence="2 3">
    <name type="scientific">Brevibacillus formosus</name>
    <dbReference type="NCBI Taxonomy" id="54913"/>
    <lineage>
        <taxon>Bacteria</taxon>
        <taxon>Bacillati</taxon>
        <taxon>Bacillota</taxon>
        <taxon>Bacilli</taxon>
        <taxon>Bacillales</taxon>
        <taxon>Paenibacillaceae</taxon>
        <taxon>Brevibacillus</taxon>
    </lineage>
</organism>
<feature type="domain" description="Phage head morphogenesis" evidence="1">
    <location>
        <begin position="198"/>
        <end position="302"/>
    </location>
</feature>
<sequence>MNMPDQKYWKKRFEAIAQQTHYHADKVGKELRTAYDLAVRELQKEIDAFYLRWGREQGLSYHEAIKDLRGEDFRVWKRSIKQYLKLIEQTGDEQLLRELNGLALRSRITRMEELITRIQMITHQAAVSQESLMTQHLSSTYQENVYRTIFAIHTGTTIGTAFSVIDERAIDFILQYPWSGKNYSQRIWKNRAKLAHVLQEKLVQGFIQGQSNQKMARNLAVSMDAAYKNALTLIRTETTFVANMAATAGYKKSGVVEYEFLATLDQRTSELCQEHDGKVYKVADAKSGVNLPPLHVKCRSTTVPYFGKKTGERIALDGEGNRIYVPADITYAEWKEQFIKS</sequence>
<dbReference type="InterPro" id="IPR006528">
    <property type="entry name" value="Phage_head_morphogenesis_dom"/>
</dbReference>
<protein>
    <recommendedName>
        <fullName evidence="1">Phage head morphogenesis domain-containing protein</fullName>
    </recommendedName>
</protein>
<reference evidence="2 3" key="1">
    <citation type="submission" date="2016-11" db="EMBL/GenBank/DDBJ databases">
        <authorList>
            <person name="Jaros S."/>
            <person name="Januszkiewicz K."/>
            <person name="Wedrychowicz H."/>
        </authorList>
    </citation>
    <scope>NUCLEOTIDE SEQUENCE [LARGE SCALE GENOMIC DNA]</scope>
    <source>
        <strain evidence="2 3">NF2</strain>
    </source>
</reference>
<evidence type="ECO:0000313" key="3">
    <source>
        <dbReference type="Proteomes" id="UP000197781"/>
    </source>
</evidence>
<dbReference type="RefSeq" id="WP_088908164.1">
    <property type="nucleotide sequence ID" value="NZ_CP018145.1"/>
</dbReference>
<dbReference type="EMBL" id="CP018145">
    <property type="protein sequence ID" value="ASJ54416.1"/>
    <property type="molecule type" value="Genomic_DNA"/>
</dbReference>
<dbReference type="Pfam" id="PF04233">
    <property type="entry name" value="Phage_Mu_F"/>
    <property type="match status" value="1"/>
</dbReference>
<dbReference type="AlphaFoldDB" id="A0A220MH55"/>
<dbReference type="KEGG" id="bfm:BP422_13125"/>
<dbReference type="Proteomes" id="UP000197781">
    <property type="component" value="Chromosome"/>
</dbReference>
<name>A0A220MH55_9BACL</name>
<gene>
    <name evidence="2" type="ORF">BP422_13125</name>
</gene>
<evidence type="ECO:0000313" key="2">
    <source>
        <dbReference type="EMBL" id="ASJ54416.1"/>
    </source>
</evidence>
<dbReference type="NCBIfam" id="TIGR01641">
    <property type="entry name" value="phageSPP1_gp7"/>
    <property type="match status" value="1"/>
</dbReference>
<accession>A0A220MH55</accession>
<proteinExistence type="predicted"/>
<evidence type="ECO:0000259" key="1">
    <source>
        <dbReference type="Pfam" id="PF04233"/>
    </source>
</evidence>